<dbReference type="Gene3D" id="1.10.600.10">
    <property type="entry name" value="Farnesyl Diphosphate Synthase"/>
    <property type="match status" value="1"/>
</dbReference>
<dbReference type="GO" id="GO:0000287">
    <property type="term" value="F:magnesium ion binding"/>
    <property type="evidence" value="ECO:0007669"/>
    <property type="project" value="InterPro"/>
</dbReference>
<dbReference type="Gene3D" id="1.50.10.130">
    <property type="entry name" value="Terpene synthase, N-terminal domain"/>
    <property type="match status" value="1"/>
</dbReference>
<dbReference type="InterPro" id="IPR008930">
    <property type="entry name" value="Terpenoid_cyclase/PrenylTrfase"/>
</dbReference>
<feature type="domain" description="Terpene synthase N-terminal" evidence="7">
    <location>
        <begin position="21"/>
        <end position="196"/>
    </location>
</feature>
<dbReference type="SFLD" id="SFLDS00005">
    <property type="entry name" value="Isoprenoid_Synthase_Type_I"/>
    <property type="match status" value="1"/>
</dbReference>
<feature type="domain" description="Terpene synthase metal-binding" evidence="8">
    <location>
        <begin position="250"/>
        <end position="475"/>
    </location>
</feature>
<sequence length="530" mass="61989">MNMSLTQEEVTRPLVNFPPSVWGDQFLIYDEHEEHARMDQIVKDLIQEVKKDIMATLDVPKQHTNLLRMVDAIQRVGIAYYFEEEIEKALEHIHDAYGDDWNGGSPSLWFRLMRQHGFYVSSQIFNRYKEKNGVFKECLITNVQGMLELYEATYVRVHGEVVLDDALVFTRIHLEEIAKDLVQSNSTLSFHIQEALKQPLQKRLPRLEALRYIPFYEQQAFHNESLLKLGKLGFNLLQSLHKDELSQVSKMVECYFWALGVYFEPQYSRARIFLAKVISMATILDDTYDAYGTYEELKIFTEAIQRWSITCLNELPEYMKLIYEGLLNIYKEMEEIMACEGKSYHLNYAKEAMKEFIRSYMMEAKWANEGYIPTIEEHMSVAFISSGYSMLATTCFVGMGDIVTDDSFKWALTKPLLIKSSCQIARLMDDIFSQKEEKERTHVASSVESYMKQYDVPEKYVHDLFNKKIEDAWKDITQESLMCKDVPMTLITRVINLARVMDVLYKRKDSFTHVGEELIDHIKSLLVRAI</sequence>
<keyword evidence="4" id="KW-0456">Lyase</keyword>
<dbReference type="SFLD" id="SFLDG01019">
    <property type="entry name" value="Terpene_Cyclase_Like_1_C_Termi"/>
    <property type="match status" value="1"/>
</dbReference>
<dbReference type="SUPFAM" id="SSF48576">
    <property type="entry name" value="Terpenoid synthases"/>
    <property type="match status" value="1"/>
</dbReference>
<dbReference type="Pfam" id="PF01397">
    <property type="entry name" value="Terpene_synth"/>
    <property type="match status" value="1"/>
</dbReference>
<keyword evidence="10" id="KW-1185">Reference proteome</keyword>
<keyword evidence="3" id="KW-0460">Magnesium</keyword>
<dbReference type="CDD" id="cd00684">
    <property type="entry name" value="Terpene_cyclase_plant_C1"/>
    <property type="match status" value="1"/>
</dbReference>
<dbReference type="GO" id="GO:0010333">
    <property type="term" value="F:terpene synthase activity"/>
    <property type="evidence" value="ECO:0000318"/>
    <property type="project" value="GO_Central"/>
</dbReference>
<dbReference type="PANTHER" id="PTHR31225">
    <property type="entry name" value="OS04G0344100 PROTEIN-RELATED"/>
    <property type="match status" value="1"/>
</dbReference>
<comment type="caution">
    <text evidence="9">The sequence shown here is derived from an EMBL/GenBank/DDBJ whole genome shotgun (WGS) entry which is preliminary data.</text>
</comment>
<organism evidence="9 10">
    <name type="scientific">Lactuca sativa</name>
    <name type="common">Garden lettuce</name>
    <dbReference type="NCBI Taxonomy" id="4236"/>
    <lineage>
        <taxon>Eukaryota</taxon>
        <taxon>Viridiplantae</taxon>
        <taxon>Streptophyta</taxon>
        <taxon>Embryophyta</taxon>
        <taxon>Tracheophyta</taxon>
        <taxon>Spermatophyta</taxon>
        <taxon>Magnoliopsida</taxon>
        <taxon>eudicotyledons</taxon>
        <taxon>Gunneridae</taxon>
        <taxon>Pentapetalae</taxon>
        <taxon>asterids</taxon>
        <taxon>campanulids</taxon>
        <taxon>Asterales</taxon>
        <taxon>Asteraceae</taxon>
        <taxon>Cichorioideae</taxon>
        <taxon>Cichorieae</taxon>
        <taxon>Lactucinae</taxon>
        <taxon>Lactuca</taxon>
    </lineage>
</organism>
<keyword evidence="2" id="KW-0479">Metal-binding</keyword>
<comment type="catalytic activity">
    <reaction evidence="5">
        <text>(2E,6E)-farnesyl diphosphate = (+)-(R)-germacrene A + diphosphate</text>
        <dbReference type="Rhea" id="RHEA:12516"/>
        <dbReference type="ChEBI" id="CHEBI:33019"/>
        <dbReference type="ChEBI" id="CHEBI:41595"/>
        <dbReference type="ChEBI" id="CHEBI:175763"/>
        <dbReference type="EC" id="4.2.3.23"/>
    </reaction>
</comment>
<dbReference type="SUPFAM" id="SSF48239">
    <property type="entry name" value="Terpenoid cyclases/Protein prenyltransferases"/>
    <property type="match status" value="1"/>
</dbReference>
<evidence type="ECO:0000256" key="1">
    <source>
        <dbReference type="ARBA" id="ARBA00001946"/>
    </source>
</evidence>
<dbReference type="InterPro" id="IPR005630">
    <property type="entry name" value="Terpene_synthase_metal-bd"/>
</dbReference>
<dbReference type="EMBL" id="NBSK02000009">
    <property type="protein sequence ID" value="KAJ0187486.1"/>
    <property type="molecule type" value="Genomic_DNA"/>
</dbReference>
<reference evidence="9 10" key="1">
    <citation type="journal article" date="2017" name="Nat. Commun.">
        <title>Genome assembly with in vitro proximity ligation data and whole-genome triplication in lettuce.</title>
        <authorList>
            <person name="Reyes-Chin-Wo S."/>
            <person name="Wang Z."/>
            <person name="Yang X."/>
            <person name="Kozik A."/>
            <person name="Arikit S."/>
            <person name="Song C."/>
            <person name="Xia L."/>
            <person name="Froenicke L."/>
            <person name="Lavelle D.O."/>
            <person name="Truco M.J."/>
            <person name="Xia R."/>
            <person name="Zhu S."/>
            <person name="Xu C."/>
            <person name="Xu H."/>
            <person name="Xu X."/>
            <person name="Cox K."/>
            <person name="Korf I."/>
            <person name="Meyers B.C."/>
            <person name="Michelmore R.W."/>
        </authorList>
    </citation>
    <scope>NUCLEOTIDE SEQUENCE [LARGE SCALE GENOMIC DNA]</scope>
    <source>
        <strain evidence="10">cv. Salinas</strain>
        <tissue evidence="9">Seedlings</tissue>
    </source>
</reference>
<evidence type="ECO:0000256" key="4">
    <source>
        <dbReference type="ARBA" id="ARBA00023239"/>
    </source>
</evidence>
<dbReference type="InterPro" id="IPR034741">
    <property type="entry name" value="Terpene_cyclase-like_1_C"/>
</dbReference>
<dbReference type="AlphaFoldDB" id="A0A9R1UHV7"/>
<dbReference type="Proteomes" id="UP000235145">
    <property type="component" value="Unassembled WGS sequence"/>
</dbReference>
<dbReference type="InterPro" id="IPR036965">
    <property type="entry name" value="Terpene_synth_N_sf"/>
</dbReference>
<gene>
    <name evidence="9" type="ORF">LSAT_V11C900463350</name>
</gene>
<evidence type="ECO:0000256" key="5">
    <source>
        <dbReference type="ARBA" id="ARBA00052489"/>
    </source>
</evidence>
<dbReference type="GO" id="GO:0046246">
    <property type="term" value="P:terpene biosynthetic process"/>
    <property type="evidence" value="ECO:0000318"/>
    <property type="project" value="GO_Central"/>
</dbReference>
<comment type="function">
    <text evidence="6">Involved in sesquiterpene lactone biosynthesis. Produces exclusively (+)-germacrene A.</text>
</comment>
<evidence type="ECO:0000256" key="3">
    <source>
        <dbReference type="ARBA" id="ARBA00022842"/>
    </source>
</evidence>
<dbReference type="FunFam" id="1.50.10.130:FF:000001">
    <property type="entry name" value="Isoprene synthase, chloroplastic"/>
    <property type="match status" value="1"/>
</dbReference>
<name>A0A9R1UHV7_LACSA</name>
<dbReference type="GO" id="GO:0034005">
    <property type="term" value="F:germacrene-A synthase activity"/>
    <property type="evidence" value="ECO:0007669"/>
    <property type="project" value="UniProtKB-EC"/>
</dbReference>
<comment type="cofactor">
    <cofactor evidence="1">
        <name>Mg(2+)</name>
        <dbReference type="ChEBI" id="CHEBI:18420"/>
    </cofactor>
</comment>
<dbReference type="InterPro" id="IPR008949">
    <property type="entry name" value="Isoprenoid_synthase_dom_sf"/>
</dbReference>
<evidence type="ECO:0000313" key="9">
    <source>
        <dbReference type="EMBL" id="KAJ0187486.1"/>
    </source>
</evidence>
<evidence type="ECO:0000259" key="8">
    <source>
        <dbReference type="Pfam" id="PF03936"/>
    </source>
</evidence>
<dbReference type="FunFam" id="1.10.600.10:FF:000007">
    <property type="entry name" value="Isoprene synthase, chloroplastic"/>
    <property type="match status" value="1"/>
</dbReference>
<proteinExistence type="predicted"/>
<evidence type="ECO:0000256" key="2">
    <source>
        <dbReference type="ARBA" id="ARBA00022723"/>
    </source>
</evidence>
<dbReference type="InterPro" id="IPR001906">
    <property type="entry name" value="Terpene_synth_N"/>
</dbReference>
<dbReference type="Pfam" id="PF03936">
    <property type="entry name" value="Terpene_synth_C"/>
    <property type="match status" value="1"/>
</dbReference>
<evidence type="ECO:0000259" key="7">
    <source>
        <dbReference type="Pfam" id="PF01397"/>
    </source>
</evidence>
<evidence type="ECO:0000313" key="10">
    <source>
        <dbReference type="Proteomes" id="UP000235145"/>
    </source>
</evidence>
<dbReference type="InterPro" id="IPR050148">
    <property type="entry name" value="Terpene_synthase-like"/>
</dbReference>
<protein>
    <submittedName>
        <fullName evidence="9">Uncharacterized protein</fullName>
    </submittedName>
</protein>
<accession>A0A9R1UHV7</accession>
<dbReference type="GO" id="GO:0016102">
    <property type="term" value="P:diterpenoid biosynthetic process"/>
    <property type="evidence" value="ECO:0007669"/>
    <property type="project" value="InterPro"/>
</dbReference>
<dbReference type="PANTHER" id="PTHR31225:SF196">
    <property type="entry name" value="TERPENOID CYCLASES_PROTEIN PRENYLTRANSFERASE ALPHA-ALPHA TOROID-RELATED"/>
    <property type="match status" value="1"/>
</dbReference>
<dbReference type="InterPro" id="IPR044814">
    <property type="entry name" value="Terpene_cyclase_plant_C1"/>
</dbReference>
<evidence type="ECO:0000256" key="6">
    <source>
        <dbReference type="ARBA" id="ARBA00054370"/>
    </source>
</evidence>